<dbReference type="EMBL" id="MU007030">
    <property type="protein sequence ID" value="KAF2431783.1"/>
    <property type="molecule type" value="Genomic_DNA"/>
</dbReference>
<dbReference type="InterPro" id="IPR002347">
    <property type="entry name" value="SDR_fam"/>
</dbReference>
<comment type="catalytic activity">
    <reaction evidence="4">
        <text>a (2E,4E)-dienoyl-CoA + NADPH + H(+) = a 4,5-saturated-(3E)-enoyl-CoA + NADP(+)</text>
        <dbReference type="Rhea" id="RHEA:45912"/>
        <dbReference type="ChEBI" id="CHEBI:15378"/>
        <dbReference type="ChEBI" id="CHEBI:57783"/>
        <dbReference type="ChEBI" id="CHEBI:58349"/>
        <dbReference type="ChEBI" id="CHEBI:85101"/>
        <dbReference type="ChEBI" id="CHEBI:85493"/>
        <dbReference type="EC" id="1.3.1.124"/>
    </reaction>
</comment>
<dbReference type="Proteomes" id="UP000800235">
    <property type="component" value="Unassembled WGS sequence"/>
</dbReference>
<evidence type="ECO:0000256" key="3">
    <source>
        <dbReference type="ARBA" id="ARBA00026117"/>
    </source>
</evidence>
<keyword evidence="2" id="KW-0560">Oxidoreductase</keyword>
<evidence type="ECO:0000256" key="2">
    <source>
        <dbReference type="ARBA" id="ARBA00023002"/>
    </source>
</evidence>
<keyword evidence="1" id="KW-0521">NADP</keyword>
<dbReference type="CDD" id="cd05369">
    <property type="entry name" value="TER_DECR_SDR_a"/>
    <property type="match status" value="1"/>
</dbReference>
<name>A0A9P4U0C5_9PEZI</name>
<evidence type="ECO:0000256" key="5">
    <source>
        <dbReference type="ARBA" id="ARBA00048340"/>
    </source>
</evidence>
<dbReference type="PANTHER" id="PTHR43296:SF2">
    <property type="entry name" value="PEROXISOMAL 2,4-DIENOYL-COA REDUCTASE [(3E)-ENOYL-COA-PRODUCING]"/>
    <property type="match status" value="1"/>
</dbReference>
<dbReference type="AlphaFoldDB" id="A0A9P4U0C5"/>
<dbReference type="GO" id="GO:0009062">
    <property type="term" value="P:fatty acid catabolic process"/>
    <property type="evidence" value="ECO:0007669"/>
    <property type="project" value="InterPro"/>
</dbReference>
<evidence type="ECO:0000256" key="1">
    <source>
        <dbReference type="ARBA" id="ARBA00022857"/>
    </source>
</evidence>
<protein>
    <recommendedName>
        <fullName evidence="3">2,4-dienoyl-CoA reductase [(3E)-enoyl-CoA-producing]</fullName>
        <ecNumber evidence="3">1.3.1.124</ecNumber>
    </recommendedName>
</protein>
<dbReference type="EC" id="1.3.1.124" evidence="3"/>
<dbReference type="InterPro" id="IPR045017">
    <property type="entry name" value="DECR2-like"/>
</dbReference>
<comment type="caution">
    <text evidence="6">The sequence shown here is derived from an EMBL/GenBank/DDBJ whole genome shotgun (WGS) entry which is preliminary data.</text>
</comment>
<organism evidence="6 7">
    <name type="scientific">Tothia fuscella</name>
    <dbReference type="NCBI Taxonomy" id="1048955"/>
    <lineage>
        <taxon>Eukaryota</taxon>
        <taxon>Fungi</taxon>
        <taxon>Dikarya</taxon>
        <taxon>Ascomycota</taxon>
        <taxon>Pezizomycotina</taxon>
        <taxon>Dothideomycetes</taxon>
        <taxon>Pleosporomycetidae</taxon>
        <taxon>Venturiales</taxon>
        <taxon>Cylindrosympodiaceae</taxon>
        <taxon>Tothia</taxon>
    </lineage>
</organism>
<accession>A0A9P4U0C5</accession>
<sequence length="317" mass="33340">MVLQRQEYLSDVWRDGIFENKVIFCTGGAGTICSAQVRALVHLGANACIIGRNVEKTEKMAKDIATARSGAKVIGIGAVDVRDPQSLQDAADRCAKELGGIDFVIAGAAGNFLAPISQLSANAFKSVIDIDVLGSYNTVKATLPYLQQSAKLYKTDGKIPPPKGTGGRIIFVSATMHYTGTAMQTHVSAAKAAVDTLAHSICIEQGPRGITANVISPGPIAGTEGMERLSASKESDGSATKHIPSGRWGTVKEIADATVYIFSDAGNYVNGEILVVDGGSWHTHFQPGSGNSKWAYPDFLLGDEEVTGVKGGKKSKL</sequence>
<dbReference type="InterPro" id="IPR036291">
    <property type="entry name" value="NAD(P)-bd_dom_sf"/>
</dbReference>
<dbReference type="SUPFAM" id="SSF51735">
    <property type="entry name" value="NAD(P)-binding Rossmann-fold domains"/>
    <property type="match status" value="1"/>
</dbReference>
<proteinExistence type="predicted"/>
<evidence type="ECO:0000313" key="6">
    <source>
        <dbReference type="EMBL" id="KAF2431783.1"/>
    </source>
</evidence>
<dbReference type="Pfam" id="PF13561">
    <property type="entry name" value="adh_short_C2"/>
    <property type="match status" value="1"/>
</dbReference>
<keyword evidence="7" id="KW-1185">Reference proteome</keyword>
<dbReference type="PRINTS" id="PR00081">
    <property type="entry name" value="GDHRDH"/>
</dbReference>
<dbReference type="Gene3D" id="3.40.50.720">
    <property type="entry name" value="NAD(P)-binding Rossmann-like Domain"/>
    <property type="match status" value="1"/>
</dbReference>
<dbReference type="OrthoDB" id="2136131at2759"/>
<dbReference type="GO" id="GO:0008670">
    <property type="term" value="F:2,4-dienoyl-CoA reductase (NADPH) activity"/>
    <property type="evidence" value="ECO:0007669"/>
    <property type="project" value="InterPro"/>
</dbReference>
<evidence type="ECO:0000256" key="4">
    <source>
        <dbReference type="ARBA" id="ARBA00048009"/>
    </source>
</evidence>
<gene>
    <name evidence="6" type="ORF">EJ08DRAFT_175843</name>
</gene>
<evidence type="ECO:0000313" key="7">
    <source>
        <dbReference type="Proteomes" id="UP000800235"/>
    </source>
</evidence>
<reference evidence="6" key="1">
    <citation type="journal article" date="2020" name="Stud. Mycol.">
        <title>101 Dothideomycetes genomes: a test case for predicting lifestyles and emergence of pathogens.</title>
        <authorList>
            <person name="Haridas S."/>
            <person name="Albert R."/>
            <person name="Binder M."/>
            <person name="Bloem J."/>
            <person name="Labutti K."/>
            <person name="Salamov A."/>
            <person name="Andreopoulos B."/>
            <person name="Baker S."/>
            <person name="Barry K."/>
            <person name="Bills G."/>
            <person name="Bluhm B."/>
            <person name="Cannon C."/>
            <person name="Castanera R."/>
            <person name="Culley D."/>
            <person name="Daum C."/>
            <person name="Ezra D."/>
            <person name="Gonzalez J."/>
            <person name="Henrissat B."/>
            <person name="Kuo A."/>
            <person name="Liang C."/>
            <person name="Lipzen A."/>
            <person name="Lutzoni F."/>
            <person name="Magnuson J."/>
            <person name="Mondo S."/>
            <person name="Nolan M."/>
            <person name="Ohm R."/>
            <person name="Pangilinan J."/>
            <person name="Park H.-J."/>
            <person name="Ramirez L."/>
            <person name="Alfaro M."/>
            <person name="Sun H."/>
            <person name="Tritt A."/>
            <person name="Yoshinaga Y."/>
            <person name="Zwiers L.-H."/>
            <person name="Turgeon B."/>
            <person name="Goodwin S."/>
            <person name="Spatafora J."/>
            <person name="Crous P."/>
            <person name="Grigoriev I."/>
        </authorList>
    </citation>
    <scope>NUCLEOTIDE SEQUENCE</scope>
    <source>
        <strain evidence="6">CBS 130266</strain>
    </source>
</reference>
<dbReference type="PANTHER" id="PTHR43296">
    <property type="entry name" value="PEROXISOMAL 2,4-DIENOYL-COA REDUCTASE"/>
    <property type="match status" value="1"/>
</dbReference>
<dbReference type="GO" id="GO:0005777">
    <property type="term" value="C:peroxisome"/>
    <property type="evidence" value="ECO:0007669"/>
    <property type="project" value="TreeGrafter"/>
</dbReference>
<comment type="catalytic activity">
    <reaction evidence="5">
        <text>a (2E,4Z)-dienoyl-CoA + NADPH + H(+) = a 4,5-saturated-(3E)-enoyl-CoA + NADP(+)</text>
        <dbReference type="Rhea" id="RHEA:61892"/>
        <dbReference type="ChEBI" id="CHEBI:15378"/>
        <dbReference type="ChEBI" id="CHEBI:57783"/>
        <dbReference type="ChEBI" id="CHEBI:58349"/>
        <dbReference type="ChEBI" id="CHEBI:85099"/>
        <dbReference type="ChEBI" id="CHEBI:85493"/>
        <dbReference type="EC" id="1.3.1.124"/>
    </reaction>
</comment>